<dbReference type="PANTHER" id="PTHR42878">
    <property type="entry name" value="TWO-COMPONENT HISTIDINE KINASE"/>
    <property type="match status" value="1"/>
</dbReference>
<dbReference type="Pfam" id="PF13424">
    <property type="entry name" value="TPR_12"/>
    <property type="match status" value="2"/>
</dbReference>
<dbReference type="EC" id="2.7.13.3" evidence="2"/>
<gene>
    <name evidence="12" type="ORF">SAMN04488541_101552</name>
</gene>
<dbReference type="GO" id="GO:0007234">
    <property type="term" value="P:osmosensory signaling via phosphorelay pathway"/>
    <property type="evidence" value="ECO:0007669"/>
    <property type="project" value="TreeGrafter"/>
</dbReference>
<keyword evidence="3" id="KW-0808">Transferase</keyword>
<evidence type="ECO:0000256" key="6">
    <source>
        <dbReference type="ARBA" id="ARBA00022840"/>
    </source>
</evidence>
<evidence type="ECO:0000256" key="9">
    <source>
        <dbReference type="SAM" id="Coils"/>
    </source>
</evidence>
<dbReference type="Gene3D" id="1.25.40.10">
    <property type="entry name" value="Tetratricopeptide repeat domain"/>
    <property type="match status" value="3"/>
</dbReference>
<keyword evidence="9" id="KW-0175">Coiled coil</keyword>
<dbReference type="Gene3D" id="1.10.287.130">
    <property type="match status" value="1"/>
</dbReference>
<feature type="transmembrane region" description="Helical" evidence="10">
    <location>
        <begin position="427"/>
        <end position="448"/>
    </location>
</feature>
<dbReference type="Pfam" id="PF02518">
    <property type="entry name" value="HATPase_c"/>
    <property type="match status" value="1"/>
</dbReference>
<dbReference type="InterPro" id="IPR004358">
    <property type="entry name" value="Sig_transdc_His_kin-like_C"/>
</dbReference>
<dbReference type="OrthoDB" id="9803982at2"/>
<dbReference type="SUPFAM" id="SSF55874">
    <property type="entry name" value="ATPase domain of HSP90 chaperone/DNA topoisomerase II/histidine kinase"/>
    <property type="match status" value="1"/>
</dbReference>
<dbReference type="PRINTS" id="PR00344">
    <property type="entry name" value="BCTRLSENSOR"/>
</dbReference>
<dbReference type="Proteomes" id="UP000199513">
    <property type="component" value="Unassembled WGS sequence"/>
</dbReference>
<dbReference type="Gene3D" id="3.30.565.10">
    <property type="entry name" value="Histidine kinase-like ATPase, C-terminal domain"/>
    <property type="match status" value="1"/>
</dbReference>
<dbReference type="SUPFAM" id="SSF48452">
    <property type="entry name" value="TPR-like"/>
    <property type="match status" value="2"/>
</dbReference>
<protein>
    <recommendedName>
        <fullName evidence="2">histidine kinase</fullName>
        <ecNumber evidence="2">2.7.13.3</ecNumber>
    </recommendedName>
</protein>
<dbReference type="InterPro" id="IPR011990">
    <property type="entry name" value="TPR-like_helical_dom_sf"/>
</dbReference>
<evidence type="ECO:0000313" key="13">
    <source>
        <dbReference type="Proteomes" id="UP000199513"/>
    </source>
</evidence>
<dbReference type="SUPFAM" id="SSF47384">
    <property type="entry name" value="Homodimeric domain of signal transducing histidine kinase"/>
    <property type="match status" value="1"/>
</dbReference>
<evidence type="ECO:0000256" key="3">
    <source>
        <dbReference type="ARBA" id="ARBA00022679"/>
    </source>
</evidence>
<dbReference type="SMART" id="SM00028">
    <property type="entry name" value="TPR"/>
    <property type="match status" value="6"/>
</dbReference>
<dbReference type="STRING" id="1003.SAMN04488541_101552"/>
<evidence type="ECO:0000256" key="1">
    <source>
        <dbReference type="ARBA" id="ARBA00000085"/>
    </source>
</evidence>
<dbReference type="InterPro" id="IPR050351">
    <property type="entry name" value="BphY/WalK/GraS-like"/>
</dbReference>
<keyword evidence="10" id="KW-0472">Membrane</keyword>
<keyword evidence="10" id="KW-1133">Transmembrane helix</keyword>
<keyword evidence="13" id="KW-1185">Reference proteome</keyword>
<keyword evidence="4" id="KW-0547">Nucleotide-binding</keyword>
<reference evidence="12 13" key="1">
    <citation type="submission" date="2016-10" db="EMBL/GenBank/DDBJ databases">
        <authorList>
            <person name="de Groot N.N."/>
        </authorList>
    </citation>
    <scope>NUCLEOTIDE SEQUENCE [LARGE SCALE GENOMIC DNA]</scope>
    <source>
        <strain>GEY</strain>
        <strain evidence="13">DSM 9560</strain>
    </source>
</reference>
<dbReference type="InterPro" id="IPR036890">
    <property type="entry name" value="HATPase_C_sf"/>
</dbReference>
<comment type="catalytic activity">
    <reaction evidence="1">
        <text>ATP + protein L-histidine = ADP + protein N-phospho-L-histidine.</text>
        <dbReference type="EC" id="2.7.13.3"/>
    </reaction>
</comment>
<dbReference type="PROSITE" id="PS50109">
    <property type="entry name" value="HIS_KIN"/>
    <property type="match status" value="1"/>
</dbReference>
<dbReference type="AlphaFoldDB" id="A0A1I2FUR4"/>
<feature type="repeat" description="TPR" evidence="8">
    <location>
        <begin position="264"/>
        <end position="297"/>
    </location>
</feature>
<keyword evidence="8" id="KW-0802">TPR repeat</keyword>
<feature type="repeat" description="TPR" evidence="8">
    <location>
        <begin position="184"/>
        <end position="217"/>
    </location>
</feature>
<evidence type="ECO:0000256" key="2">
    <source>
        <dbReference type="ARBA" id="ARBA00012438"/>
    </source>
</evidence>
<evidence type="ECO:0000256" key="10">
    <source>
        <dbReference type="SAM" id="Phobius"/>
    </source>
</evidence>
<dbReference type="RefSeq" id="WP_091544589.1">
    <property type="nucleotide sequence ID" value="NZ_FONY01000015.1"/>
</dbReference>
<dbReference type="SMART" id="SM00387">
    <property type="entry name" value="HATPase_c"/>
    <property type="match status" value="1"/>
</dbReference>
<evidence type="ECO:0000256" key="5">
    <source>
        <dbReference type="ARBA" id="ARBA00022777"/>
    </source>
</evidence>
<evidence type="ECO:0000256" key="8">
    <source>
        <dbReference type="PROSITE-ProRule" id="PRU00339"/>
    </source>
</evidence>
<sequence>MNYYYVEDKYFFYHKAHQDMQKMLRLSLVTLLLFSGISFSIAQNKINYKQIDSLKKLLPSAEVYQSVLVMHQIGHIYEIAHSDSALYFAQKALEIAEQHDYDSGIIITNHQIGDFYQSKRNYLKAFVHYKEAYDLSMQGHQICDEVALTRKLGFNYFMRGDYANALQLYKKALAINKNNDTETANILKNIGIAYSEQGNYEKAKEFLLESIETFREVGDEKMEGSSSNNLAMVCMHNKEYDKALQYANRTLAIRKKYNDESGIANAYTVIGRIYQSQKHFNDAIAFFNKALAIREANNDLYNIAYLDIYLSDIYFHQKQYAKSIDYAQKSLKAFIENGVKRGIAHCYDLLYKNYEAMQDFKQALHFHKLSAAYQDSLINDEKARTIANIEASFEITLKEREILEHKQQNEILLKEKALQQAKIEEQYAIGIAILGAFLTTLFLAGLFYRIHLKDKKTNAELRNLNQIITEQKTQIETQAQELREANSVISATNADLTVAVQEKANELQSIHHELDTFLYHTSHDLRQPLVNFIGVVEVAKISIRDADSLYLFDLVGQIASKMDNMLHKMQAINDIYANAIPDSLVDLDILLDEIRKSFSKKLENIDYQVFNHVYSSVFTNHYLLSIILKNLVENSICYQRQEVPFIYIDIKEVNNQLIINVKDNGEGIPDVLHSKIFDMYFRGSENSKGNGLGLYIVKKAVEKLKGTIEVQSQINRGTNFKVTVPLA</sequence>
<keyword evidence="10" id="KW-0812">Transmembrane</keyword>
<dbReference type="PANTHER" id="PTHR42878:SF7">
    <property type="entry name" value="SENSOR HISTIDINE KINASE GLRK"/>
    <property type="match status" value="1"/>
</dbReference>
<dbReference type="InterPro" id="IPR003594">
    <property type="entry name" value="HATPase_dom"/>
</dbReference>
<dbReference type="InterPro" id="IPR005467">
    <property type="entry name" value="His_kinase_dom"/>
</dbReference>
<feature type="coiled-coil region" evidence="9">
    <location>
        <begin position="458"/>
        <end position="485"/>
    </location>
</feature>
<dbReference type="PROSITE" id="PS50005">
    <property type="entry name" value="TPR"/>
    <property type="match status" value="3"/>
</dbReference>
<dbReference type="GO" id="GO:0030295">
    <property type="term" value="F:protein kinase activator activity"/>
    <property type="evidence" value="ECO:0007669"/>
    <property type="project" value="TreeGrafter"/>
</dbReference>
<keyword evidence="7" id="KW-0902">Two-component regulatory system</keyword>
<dbReference type="InterPro" id="IPR019734">
    <property type="entry name" value="TPR_rpt"/>
</dbReference>
<evidence type="ECO:0000256" key="4">
    <source>
        <dbReference type="ARBA" id="ARBA00022741"/>
    </source>
</evidence>
<proteinExistence type="predicted"/>
<dbReference type="GO" id="GO:0000156">
    <property type="term" value="F:phosphorelay response regulator activity"/>
    <property type="evidence" value="ECO:0007669"/>
    <property type="project" value="TreeGrafter"/>
</dbReference>
<dbReference type="GO" id="GO:0005524">
    <property type="term" value="F:ATP binding"/>
    <property type="evidence" value="ECO:0007669"/>
    <property type="project" value="UniProtKB-KW"/>
</dbReference>
<keyword evidence="6" id="KW-0067">ATP-binding</keyword>
<accession>A0A1I2FUR4</accession>
<dbReference type="InterPro" id="IPR036097">
    <property type="entry name" value="HisK_dim/P_sf"/>
</dbReference>
<dbReference type="CDD" id="cd00075">
    <property type="entry name" value="HATPase"/>
    <property type="match status" value="1"/>
</dbReference>
<feature type="domain" description="Histidine kinase" evidence="11">
    <location>
        <begin position="520"/>
        <end position="727"/>
    </location>
</feature>
<keyword evidence="5 12" id="KW-0418">Kinase</keyword>
<dbReference type="GO" id="GO:0000155">
    <property type="term" value="F:phosphorelay sensor kinase activity"/>
    <property type="evidence" value="ECO:0007669"/>
    <property type="project" value="InterPro"/>
</dbReference>
<name>A0A1I2FUR4_9BACT</name>
<evidence type="ECO:0000259" key="11">
    <source>
        <dbReference type="PROSITE" id="PS50109"/>
    </source>
</evidence>
<organism evidence="12 13">
    <name type="scientific">Thermoflexibacter ruber</name>
    <dbReference type="NCBI Taxonomy" id="1003"/>
    <lineage>
        <taxon>Bacteria</taxon>
        <taxon>Pseudomonadati</taxon>
        <taxon>Bacteroidota</taxon>
        <taxon>Cytophagia</taxon>
        <taxon>Cytophagales</taxon>
        <taxon>Thermoflexibacteraceae</taxon>
        <taxon>Thermoflexibacter</taxon>
    </lineage>
</organism>
<feature type="repeat" description="TPR" evidence="8">
    <location>
        <begin position="146"/>
        <end position="179"/>
    </location>
</feature>
<evidence type="ECO:0000313" key="12">
    <source>
        <dbReference type="EMBL" id="SFF08559.1"/>
    </source>
</evidence>
<dbReference type="EMBL" id="FONY01000015">
    <property type="protein sequence ID" value="SFF08559.1"/>
    <property type="molecule type" value="Genomic_DNA"/>
</dbReference>
<evidence type="ECO:0000256" key="7">
    <source>
        <dbReference type="ARBA" id="ARBA00023012"/>
    </source>
</evidence>